<dbReference type="EMBL" id="AFBN01000053">
    <property type="protein sequence ID" value="EGF55680.1"/>
    <property type="molecule type" value="Genomic_DNA"/>
</dbReference>
<accession>F3PV27</accession>
<evidence type="ECO:0000313" key="3">
    <source>
        <dbReference type="Proteomes" id="UP000003416"/>
    </source>
</evidence>
<dbReference type="AlphaFoldDB" id="F3PV27"/>
<sequence>GRRGTHNIYTRIYAYMRVRERRSAGSRLQAGRIGRRRLLQNARRVKAGTFLDPFLGFYLPVTVQVRTEVAMPAKPGAGIILQQQHDKHTQRMLLERGPSVGGTPASVEPALIADAD</sequence>
<comment type="caution">
    <text evidence="2">The sequence shown here is derived from an EMBL/GenBank/DDBJ whole genome shotgun (WGS) entry which is preliminary data.</text>
</comment>
<name>F3PV27_9BACE</name>
<feature type="region of interest" description="Disordered" evidence="1">
    <location>
        <begin position="96"/>
        <end position="116"/>
    </location>
</feature>
<organism evidence="2 3">
    <name type="scientific">Bacteroides fluxus YIT 12057</name>
    <dbReference type="NCBI Taxonomy" id="763034"/>
    <lineage>
        <taxon>Bacteria</taxon>
        <taxon>Pseudomonadati</taxon>
        <taxon>Bacteroidota</taxon>
        <taxon>Bacteroidia</taxon>
        <taxon>Bacteroidales</taxon>
        <taxon>Bacteroidaceae</taxon>
        <taxon>Bacteroides</taxon>
    </lineage>
</organism>
<gene>
    <name evidence="2" type="ORF">HMPREF9446_02601</name>
</gene>
<evidence type="ECO:0000313" key="2">
    <source>
        <dbReference type="EMBL" id="EGF55680.1"/>
    </source>
</evidence>
<feature type="non-terminal residue" evidence="2">
    <location>
        <position position="1"/>
    </location>
</feature>
<reference evidence="2 3" key="1">
    <citation type="submission" date="2011-02" db="EMBL/GenBank/DDBJ databases">
        <authorList>
            <person name="Weinstock G."/>
            <person name="Sodergren E."/>
            <person name="Clifton S."/>
            <person name="Fulton L."/>
            <person name="Fulton B."/>
            <person name="Courtney L."/>
            <person name="Fronick C."/>
            <person name="Harrison M."/>
            <person name="Strong C."/>
            <person name="Farmer C."/>
            <person name="Delahaunty K."/>
            <person name="Markovic C."/>
            <person name="Hall O."/>
            <person name="Minx P."/>
            <person name="Tomlinson C."/>
            <person name="Mitreva M."/>
            <person name="Hou S."/>
            <person name="Chen J."/>
            <person name="Wollam A."/>
            <person name="Pepin K.H."/>
            <person name="Johnson M."/>
            <person name="Bhonagiri V."/>
            <person name="Zhang X."/>
            <person name="Suruliraj S."/>
            <person name="Warren W."/>
            <person name="Chinwalla A."/>
            <person name="Mardis E.R."/>
            <person name="Wilson R.K."/>
        </authorList>
    </citation>
    <scope>NUCLEOTIDE SEQUENCE [LARGE SCALE GENOMIC DNA]</scope>
    <source>
        <strain evidence="2 3">YIT 12057</strain>
    </source>
</reference>
<dbReference type="eggNOG" id="ENOG5032GZZ">
    <property type="taxonomic scope" value="Bacteria"/>
</dbReference>
<proteinExistence type="predicted"/>
<dbReference type="Proteomes" id="UP000003416">
    <property type="component" value="Unassembled WGS sequence"/>
</dbReference>
<dbReference type="HOGENOM" id="CLU_2089764_0_0_10"/>
<evidence type="ECO:0000256" key="1">
    <source>
        <dbReference type="SAM" id="MobiDB-lite"/>
    </source>
</evidence>
<keyword evidence="3" id="KW-1185">Reference proteome</keyword>
<protein>
    <submittedName>
        <fullName evidence="2">Conserved domain protein</fullName>
    </submittedName>
</protein>